<keyword evidence="10" id="KW-0406">Ion transport</keyword>
<keyword evidence="8" id="KW-0106">Calcium</keyword>
<comment type="function">
    <text evidence="17">Highly selective calcium channel localized to the inner mitochondrial membrane, which mediates calcium uptake into the mitochondrial matrix. Mitochondrial calcium homeostasis plays key roles in cellular physiology and regulates ATP production, cytoplasmic calcium signals and activation of cell death pathways. Sufficient to operate as a pore-forming channel without the need of calcium-sensor or auxiliary subunit.</text>
</comment>
<evidence type="ECO:0000256" key="6">
    <source>
        <dbReference type="ARBA" id="ARBA00022692"/>
    </source>
</evidence>
<evidence type="ECO:0000256" key="16">
    <source>
        <dbReference type="ARBA" id="ARBA00044981"/>
    </source>
</evidence>
<keyword evidence="9 19" id="KW-1133">Transmembrane helix</keyword>
<feature type="domain" description="Calcium uniporter protein C-terminal" evidence="20">
    <location>
        <begin position="270"/>
        <end position="396"/>
    </location>
</feature>
<keyword evidence="13" id="KW-0407">Ion channel</keyword>
<comment type="similarity">
    <text evidence="2">Belongs to the MCU (TC 1.A.77) family.</text>
</comment>
<evidence type="ECO:0000256" key="14">
    <source>
        <dbReference type="ARBA" id="ARBA00036634"/>
    </source>
</evidence>
<dbReference type="InterPro" id="IPR006769">
    <property type="entry name" value="MCU_C"/>
</dbReference>
<dbReference type="Proteomes" id="UP000308652">
    <property type="component" value="Unassembled WGS sequence"/>
</dbReference>
<evidence type="ECO:0000256" key="11">
    <source>
        <dbReference type="ARBA" id="ARBA00023128"/>
    </source>
</evidence>
<dbReference type="PANTHER" id="PTHR13462">
    <property type="entry name" value="CALCIUM UNIPORTER PROTEIN, MITOCHONDRIAL"/>
    <property type="match status" value="1"/>
</dbReference>
<dbReference type="GO" id="GO:0015292">
    <property type="term" value="F:uniporter activity"/>
    <property type="evidence" value="ECO:0007669"/>
    <property type="project" value="TreeGrafter"/>
</dbReference>
<dbReference type="Pfam" id="PF04678">
    <property type="entry name" value="MCU"/>
    <property type="match status" value="1"/>
</dbReference>
<dbReference type="InterPro" id="IPR039055">
    <property type="entry name" value="MCU_fam"/>
</dbReference>
<evidence type="ECO:0000256" key="12">
    <source>
        <dbReference type="ARBA" id="ARBA00023136"/>
    </source>
</evidence>
<accession>A0A5C3LGE7</accession>
<evidence type="ECO:0000256" key="10">
    <source>
        <dbReference type="ARBA" id="ARBA00023065"/>
    </source>
</evidence>
<evidence type="ECO:0000256" key="17">
    <source>
        <dbReference type="ARBA" id="ARBA00045938"/>
    </source>
</evidence>
<proteinExistence type="inferred from homology"/>
<dbReference type="EMBL" id="ML213709">
    <property type="protein sequence ID" value="TFK31782.1"/>
    <property type="molecule type" value="Genomic_DNA"/>
</dbReference>
<sequence length="465" mass="51728">MNCLRLIAFLQFGSVRNTYRWRPGGFIDRTRHSVPKPTELSVARGYATPSSTPQGADPPPEAENTNVSHSRFLAEASPAAKWKSDASNSLNGGNDASWDEFEGITEGRGKLSPTSSHLFKLILPLGTLSHPANKRHEPPSADDASAKDAPKPPPTVILLHPSQPLSHVSRLILASLAPATPTISFRSISRKGQAFQWSDSTDVGDFIRDAARAAKFSICITYGDPAPGHPALKQAASRYVVVDETKDGKGYEKGEGKNKEVTETILDVEVPTFADRTRFLRRRLGATEKKLQAMEGLKNECDREAHRGAKRMAMGGFAMLVVYWGAVARLTFWDYGWEIMEPITYLSGLSTVILGYLWFLYQGREVSYTSVLDRSISARREALYKARGLDIEQWVDLVSERKGLRKEIARIAEDYDQDSKRSSAIEEEDEEDEDIKAKEKHEDSGIGARVLEKESDTEEDRGKRE</sequence>
<keyword evidence="4" id="KW-0109">Calcium transport</keyword>
<keyword evidence="12 19" id="KW-0472">Membrane</keyword>
<dbReference type="GO" id="GO:1990246">
    <property type="term" value="C:uniplex complex"/>
    <property type="evidence" value="ECO:0007669"/>
    <property type="project" value="TreeGrafter"/>
</dbReference>
<evidence type="ECO:0000256" key="13">
    <source>
        <dbReference type="ARBA" id="ARBA00023303"/>
    </source>
</evidence>
<comment type="subcellular location">
    <subcellularLocation>
        <location evidence="1">Mitochondrion inner membrane</location>
        <topology evidence="1">Multi-pass membrane protein</topology>
    </subcellularLocation>
</comment>
<feature type="compositionally biased region" description="Basic and acidic residues" evidence="18">
    <location>
        <begin position="415"/>
        <end position="424"/>
    </location>
</feature>
<comment type="catalytic activity">
    <reaction evidence="14">
        <text>Ca(2+)(in) = Ca(2+)(out)</text>
        <dbReference type="Rhea" id="RHEA:29671"/>
        <dbReference type="ChEBI" id="CHEBI:29108"/>
    </reaction>
</comment>
<feature type="region of interest" description="Disordered" evidence="18">
    <location>
        <begin position="415"/>
        <end position="465"/>
    </location>
</feature>
<evidence type="ECO:0000256" key="18">
    <source>
        <dbReference type="SAM" id="MobiDB-lite"/>
    </source>
</evidence>
<feature type="transmembrane region" description="Helical" evidence="19">
    <location>
        <begin position="343"/>
        <end position="361"/>
    </location>
</feature>
<dbReference type="GO" id="GO:0036444">
    <property type="term" value="P:calcium import into the mitochondrion"/>
    <property type="evidence" value="ECO:0007669"/>
    <property type="project" value="TreeGrafter"/>
</dbReference>
<gene>
    <name evidence="21" type="ORF">BDQ12DRAFT_660071</name>
</gene>
<dbReference type="OrthoDB" id="278338at2759"/>
<evidence type="ECO:0000313" key="22">
    <source>
        <dbReference type="Proteomes" id="UP000308652"/>
    </source>
</evidence>
<protein>
    <recommendedName>
        <fullName evidence="16">Calcium uniporter protein, mitochondrial</fullName>
    </recommendedName>
</protein>
<evidence type="ECO:0000259" key="20">
    <source>
        <dbReference type="Pfam" id="PF04678"/>
    </source>
</evidence>
<keyword evidence="22" id="KW-1185">Reference proteome</keyword>
<keyword evidence="5" id="KW-0107">Calcium channel</keyword>
<feature type="region of interest" description="Disordered" evidence="18">
    <location>
        <begin position="129"/>
        <end position="154"/>
    </location>
</feature>
<keyword evidence="7" id="KW-0999">Mitochondrion inner membrane</keyword>
<dbReference type="GO" id="GO:0005262">
    <property type="term" value="F:calcium channel activity"/>
    <property type="evidence" value="ECO:0007669"/>
    <property type="project" value="UniProtKB-KW"/>
</dbReference>
<keyword evidence="11" id="KW-0496">Mitochondrion</keyword>
<evidence type="ECO:0000313" key="21">
    <source>
        <dbReference type="EMBL" id="TFK31782.1"/>
    </source>
</evidence>
<feature type="compositionally biased region" description="Basic and acidic residues" evidence="18">
    <location>
        <begin position="134"/>
        <end position="150"/>
    </location>
</feature>
<evidence type="ECO:0000256" key="15">
    <source>
        <dbReference type="ARBA" id="ARBA00044966"/>
    </source>
</evidence>
<evidence type="ECO:0000256" key="19">
    <source>
        <dbReference type="SAM" id="Phobius"/>
    </source>
</evidence>
<keyword evidence="6 19" id="KW-0812">Transmembrane</keyword>
<dbReference type="AlphaFoldDB" id="A0A5C3LGE7"/>
<evidence type="ECO:0000256" key="1">
    <source>
        <dbReference type="ARBA" id="ARBA00004448"/>
    </source>
</evidence>
<evidence type="ECO:0000256" key="5">
    <source>
        <dbReference type="ARBA" id="ARBA00022673"/>
    </source>
</evidence>
<keyword evidence="3" id="KW-0813">Transport</keyword>
<evidence type="ECO:0000256" key="3">
    <source>
        <dbReference type="ARBA" id="ARBA00022448"/>
    </source>
</evidence>
<evidence type="ECO:0000256" key="7">
    <source>
        <dbReference type="ARBA" id="ARBA00022792"/>
    </source>
</evidence>
<evidence type="ECO:0000256" key="8">
    <source>
        <dbReference type="ARBA" id="ARBA00022837"/>
    </source>
</evidence>
<dbReference type="STRING" id="68775.A0A5C3LGE7"/>
<evidence type="ECO:0000256" key="4">
    <source>
        <dbReference type="ARBA" id="ARBA00022568"/>
    </source>
</evidence>
<dbReference type="GO" id="GO:0051560">
    <property type="term" value="P:mitochondrial calcium ion homeostasis"/>
    <property type="evidence" value="ECO:0007669"/>
    <property type="project" value="InterPro"/>
</dbReference>
<feature type="region of interest" description="Disordered" evidence="18">
    <location>
        <begin position="44"/>
        <end position="66"/>
    </location>
</feature>
<dbReference type="PANTHER" id="PTHR13462:SF10">
    <property type="entry name" value="CALCIUM UNIPORTER PROTEIN, MITOCHONDRIAL"/>
    <property type="match status" value="1"/>
</dbReference>
<evidence type="ECO:0000256" key="9">
    <source>
        <dbReference type="ARBA" id="ARBA00022989"/>
    </source>
</evidence>
<comment type="subunit">
    <text evidence="15">Homotetramer, assembles in a dimer or dimers configuration with two interfaces.</text>
</comment>
<evidence type="ECO:0000256" key="2">
    <source>
        <dbReference type="ARBA" id="ARBA00005653"/>
    </source>
</evidence>
<feature type="compositionally biased region" description="Basic and acidic residues" evidence="18">
    <location>
        <begin position="435"/>
        <end position="465"/>
    </location>
</feature>
<organism evidence="21 22">
    <name type="scientific">Crucibulum laeve</name>
    <dbReference type="NCBI Taxonomy" id="68775"/>
    <lineage>
        <taxon>Eukaryota</taxon>
        <taxon>Fungi</taxon>
        <taxon>Dikarya</taxon>
        <taxon>Basidiomycota</taxon>
        <taxon>Agaricomycotina</taxon>
        <taxon>Agaricomycetes</taxon>
        <taxon>Agaricomycetidae</taxon>
        <taxon>Agaricales</taxon>
        <taxon>Agaricineae</taxon>
        <taxon>Nidulariaceae</taxon>
        <taxon>Crucibulum</taxon>
    </lineage>
</organism>
<name>A0A5C3LGE7_9AGAR</name>
<feature type="transmembrane region" description="Helical" evidence="19">
    <location>
        <begin position="312"/>
        <end position="331"/>
    </location>
</feature>
<feature type="compositionally biased region" description="Acidic residues" evidence="18">
    <location>
        <begin position="425"/>
        <end position="434"/>
    </location>
</feature>
<reference evidence="21 22" key="1">
    <citation type="journal article" date="2019" name="Nat. Ecol. Evol.">
        <title>Megaphylogeny resolves global patterns of mushroom evolution.</title>
        <authorList>
            <person name="Varga T."/>
            <person name="Krizsan K."/>
            <person name="Foldi C."/>
            <person name="Dima B."/>
            <person name="Sanchez-Garcia M."/>
            <person name="Sanchez-Ramirez S."/>
            <person name="Szollosi G.J."/>
            <person name="Szarkandi J.G."/>
            <person name="Papp V."/>
            <person name="Albert L."/>
            <person name="Andreopoulos W."/>
            <person name="Angelini C."/>
            <person name="Antonin V."/>
            <person name="Barry K.W."/>
            <person name="Bougher N.L."/>
            <person name="Buchanan P."/>
            <person name="Buyck B."/>
            <person name="Bense V."/>
            <person name="Catcheside P."/>
            <person name="Chovatia M."/>
            <person name="Cooper J."/>
            <person name="Damon W."/>
            <person name="Desjardin D."/>
            <person name="Finy P."/>
            <person name="Geml J."/>
            <person name="Haridas S."/>
            <person name="Hughes K."/>
            <person name="Justo A."/>
            <person name="Karasinski D."/>
            <person name="Kautmanova I."/>
            <person name="Kiss B."/>
            <person name="Kocsube S."/>
            <person name="Kotiranta H."/>
            <person name="LaButti K.M."/>
            <person name="Lechner B.E."/>
            <person name="Liimatainen K."/>
            <person name="Lipzen A."/>
            <person name="Lukacs Z."/>
            <person name="Mihaltcheva S."/>
            <person name="Morgado L.N."/>
            <person name="Niskanen T."/>
            <person name="Noordeloos M.E."/>
            <person name="Ohm R.A."/>
            <person name="Ortiz-Santana B."/>
            <person name="Ovrebo C."/>
            <person name="Racz N."/>
            <person name="Riley R."/>
            <person name="Savchenko A."/>
            <person name="Shiryaev A."/>
            <person name="Soop K."/>
            <person name="Spirin V."/>
            <person name="Szebenyi C."/>
            <person name="Tomsovsky M."/>
            <person name="Tulloss R.E."/>
            <person name="Uehling J."/>
            <person name="Grigoriev I.V."/>
            <person name="Vagvolgyi C."/>
            <person name="Papp T."/>
            <person name="Martin F.M."/>
            <person name="Miettinen O."/>
            <person name="Hibbett D.S."/>
            <person name="Nagy L.G."/>
        </authorList>
    </citation>
    <scope>NUCLEOTIDE SEQUENCE [LARGE SCALE GENOMIC DNA]</scope>
    <source>
        <strain evidence="21 22">CBS 166.37</strain>
    </source>
</reference>